<dbReference type="EMBL" id="JAAXOO010000002">
    <property type="protein sequence ID" value="NKY33763.1"/>
    <property type="molecule type" value="Genomic_DNA"/>
</dbReference>
<protein>
    <submittedName>
        <fullName evidence="2">Uncharacterized protein</fullName>
    </submittedName>
</protein>
<accession>A0A846XGN8</accession>
<comment type="caution">
    <text evidence="2">The sequence shown here is derived from an EMBL/GenBank/DDBJ whole genome shotgun (WGS) entry which is preliminary data.</text>
</comment>
<evidence type="ECO:0000313" key="3">
    <source>
        <dbReference type="Proteomes" id="UP000565715"/>
    </source>
</evidence>
<dbReference type="Proteomes" id="UP000565715">
    <property type="component" value="Unassembled WGS sequence"/>
</dbReference>
<feature type="compositionally biased region" description="Basic and acidic residues" evidence="1">
    <location>
        <begin position="42"/>
        <end position="56"/>
    </location>
</feature>
<organism evidence="2 3">
    <name type="scientific">Nocardia speluncae</name>
    <dbReference type="NCBI Taxonomy" id="419477"/>
    <lineage>
        <taxon>Bacteria</taxon>
        <taxon>Bacillati</taxon>
        <taxon>Actinomycetota</taxon>
        <taxon>Actinomycetes</taxon>
        <taxon>Mycobacteriales</taxon>
        <taxon>Nocardiaceae</taxon>
        <taxon>Nocardia</taxon>
    </lineage>
</organism>
<keyword evidence="3" id="KW-1185">Reference proteome</keyword>
<evidence type="ECO:0000313" key="2">
    <source>
        <dbReference type="EMBL" id="NKY33763.1"/>
    </source>
</evidence>
<evidence type="ECO:0000256" key="1">
    <source>
        <dbReference type="SAM" id="MobiDB-lite"/>
    </source>
</evidence>
<sequence length="77" mass="8601">MRNAGHDFAAPRQHDSAGWSVVAAVLAAGLRYEGYEPCGCSREPKFRPRTRAEVRNRREHAGRHQLPPAEALSARHL</sequence>
<gene>
    <name evidence="2" type="ORF">HGA13_11830</name>
</gene>
<reference evidence="2 3" key="1">
    <citation type="submission" date="2020-04" db="EMBL/GenBank/DDBJ databases">
        <title>MicrobeNet Type strains.</title>
        <authorList>
            <person name="Nicholson A.C."/>
        </authorList>
    </citation>
    <scope>NUCLEOTIDE SEQUENCE [LARGE SCALE GENOMIC DNA]</scope>
    <source>
        <strain evidence="2 3">DSM 45078</strain>
    </source>
</reference>
<feature type="region of interest" description="Disordered" evidence="1">
    <location>
        <begin position="42"/>
        <end position="77"/>
    </location>
</feature>
<dbReference type="AlphaFoldDB" id="A0A846XGN8"/>
<proteinExistence type="predicted"/>
<name>A0A846XGN8_9NOCA</name>